<feature type="transmembrane region" description="Helical" evidence="1">
    <location>
        <begin position="18"/>
        <end position="38"/>
    </location>
</feature>
<keyword evidence="1" id="KW-0472">Membrane</keyword>
<name>A0A6A5K1C6_9PLEO</name>
<organism evidence="2 3">
    <name type="scientific">Decorospora gaudefroyi</name>
    <dbReference type="NCBI Taxonomy" id="184978"/>
    <lineage>
        <taxon>Eukaryota</taxon>
        <taxon>Fungi</taxon>
        <taxon>Dikarya</taxon>
        <taxon>Ascomycota</taxon>
        <taxon>Pezizomycotina</taxon>
        <taxon>Dothideomycetes</taxon>
        <taxon>Pleosporomycetidae</taxon>
        <taxon>Pleosporales</taxon>
        <taxon>Pleosporineae</taxon>
        <taxon>Pleosporaceae</taxon>
        <taxon>Decorospora</taxon>
    </lineage>
</organism>
<proteinExistence type="predicted"/>
<accession>A0A6A5K1C6</accession>
<dbReference type="Proteomes" id="UP000800040">
    <property type="component" value="Unassembled WGS sequence"/>
</dbReference>
<sequence>FKDNLECVSIRDVNVNTLFSTMHFTIILTNTPFLLYLVDIDYYRIYLNNVNNVLIY</sequence>
<dbReference type="EMBL" id="ML975573">
    <property type="protein sequence ID" value="KAF1828307.1"/>
    <property type="molecule type" value="Genomic_DNA"/>
</dbReference>
<evidence type="ECO:0000256" key="1">
    <source>
        <dbReference type="SAM" id="Phobius"/>
    </source>
</evidence>
<keyword evidence="1" id="KW-1133">Transmembrane helix</keyword>
<keyword evidence="1" id="KW-0812">Transmembrane</keyword>
<dbReference type="AlphaFoldDB" id="A0A6A5K1C6"/>
<reference evidence="2" key="1">
    <citation type="submission" date="2020-01" db="EMBL/GenBank/DDBJ databases">
        <authorList>
            <consortium name="DOE Joint Genome Institute"/>
            <person name="Haridas S."/>
            <person name="Albert R."/>
            <person name="Binder M."/>
            <person name="Bloem J."/>
            <person name="Labutti K."/>
            <person name="Salamov A."/>
            <person name="Andreopoulos B."/>
            <person name="Baker S.E."/>
            <person name="Barry K."/>
            <person name="Bills G."/>
            <person name="Bluhm B.H."/>
            <person name="Cannon C."/>
            <person name="Castanera R."/>
            <person name="Culley D.E."/>
            <person name="Daum C."/>
            <person name="Ezra D."/>
            <person name="Gonzalez J.B."/>
            <person name="Henrissat B."/>
            <person name="Kuo A."/>
            <person name="Liang C."/>
            <person name="Lipzen A."/>
            <person name="Lutzoni F."/>
            <person name="Magnuson J."/>
            <person name="Mondo S."/>
            <person name="Nolan M."/>
            <person name="Ohm R."/>
            <person name="Pangilinan J."/>
            <person name="Park H.-J."/>
            <person name="Ramirez L."/>
            <person name="Alfaro M."/>
            <person name="Sun H."/>
            <person name="Tritt A."/>
            <person name="Yoshinaga Y."/>
            <person name="Zwiers L.-H."/>
            <person name="Turgeon B.G."/>
            <person name="Goodwin S.B."/>
            <person name="Spatafora J.W."/>
            <person name="Crous P.W."/>
            <person name="Grigoriev I.V."/>
        </authorList>
    </citation>
    <scope>NUCLEOTIDE SEQUENCE</scope>
    <source>
        <strain evidence="2">P77</strain>
    </source>
</reference>
<evidence type="ECO:0000313" key="3">
    <source>
        <dbReference type="Proteomes" id="UP000800040"/>
    </source>
</evidence>
<keyword evidence="3" id="KW-1185">Reference proteome</keyword>
<protein>
    <submittedName>
        <fullName evidence="2">Uncharacterized protein</fullName>
    </submittedName>
</protein>
<gene>
    <name evidence="2" type="ORF">BDW02DRAFT_512617</name>
</gene>
<evidence type="ECO:0000313" key="2">
    <source>
        <dbReference type="EMBL" id="KAF1828307.1"/>
    </source>
</evidence>
<feature type="non-terminal residue" evidence="2">
    <location>
        <position position="1"/>
    </location>
</feature>